<keyword evidence="1" id="KW-1133">Transmembrane helix</keyword>
<feature type="transmembrane region" description="Helical" evidence="1">
    <location>
        <begin position="16"/>
        <end position="35"/>
    </location>
</feature>
<dbReference type="Proteomes" id="UP001642520">
    <property type="component" value="Unassembled WGS sequence"/>
</dbReference>
<evidence type="ECO:0000313" key="2">
    <source>
        <dbReference type="EMBL" id="CAL7949118.1"/>
    </source>
</evidence>
<sequence>MNNTSLLLINDLYRCWPFFTTVTLVDLFNLSFAWTHNEWKRHQEYKRYDISEYGFNFLATNETIVWQNELFDEKLGQRFNEQYNICRITTKGSNDD</sequence>
<comment type="caution">
    <text evidence="2">The sequence shown here is derived from an EMBL/GenBank/DDBJ whole genome shotgun (WGS) entry which is preliminary data.</text>
</comment>
<keyword evidence="3" id="KW-1185">Reference proteome</keyword>
<proteinExistence type="predicted"/>
<keyword evidence="1" id="KW-0812">Transmembrane</keyword>
<dbReference type="EMBL" id="CAXAJV020001299">
    <property type="protein sequence ID" value="CAL7949118.1"/>
    <property type="molecule type" value="Genomic_DNA"/>
</dbReference>
<reference evidence="2 3" key="1">
    <citation type="submission" date="2024-08" db="EMBL/GenBank/DDBJ databases">
        <authorList>
            <person name="Will J Nash"/>
            <person name="Angela Man"/>
            <person name="Seanna McTaggart"/>
            <person name="Kendall Baker"/>
            <person name="Tom Barker"/>
            <person name="Leah Catchpole"/>
            <person name="Alex Durrant"/>
            <person name="Karim Gharbi"/>
            <person name="Naomi Irish"/>
            <person name="Gemy Kaithakottil"/>
            <person name="Debby Ku"/>
            <person name="Aaliyah Providence"/>
            <person name="Felix Shaw"/>
            <person name="David Swarbreck"/>
            <person name="Chris Watkins"/>
            <person name="Ann M. McCartney"/>
            <person name="Giulio Formenti"/>
            <person name="Alice Mouton"/>
            <person name="Noel Vella"/>
            <person name="Bjorn M von Reumont"/>
            <person name="Adriana Vella"/>
            <person name="Wilfried Haerty"/>
        </authorList>
    </citation>
    <scope>NUCLEOTIDE SEQUENCE [LARGE SCALE GENOMIC DNA]</scope>
</reference>
<keyword evidence="1" id="KW-0472">Membrane</keyword>
<evidence type="ECO:0000256" key="1">
    <source>
        <dbReference type="SAM" id="Phobius"/>
    </source>
</evidence>
<organism evidence="2 3">
    <name type="scientific">Xylocopa violacea</name>
    <name type="common">Violet carpenter bee</name>
    <name type="synonym">Apis violacea</name>
    <dbReference type="NCBI Taxonomy" id="135666"/>
    <lineage>
        <taxon>Eukaryota</taxon>
        <taxon>Metazoa</taxon>
        <taxon>Ecdysozoa</taxon>
        <taxon>Arthropoda</taxon>
        <taxon>Hexapoda</taxon>
        <taxon>Insecta</taxon>
        <taxon>Pterygota</taxon>
        <taxon>Neoptera</taxon>
        <taxon>Endopterygota</taxon>
        <taxon>Hymenoptera</taxon>
        <taxon>Apocrita</taxon>
        <taxon>Aculeata</taxon>
        <taxon>Apoidea</taxon>
        <taxon>Anthophila</taxon>
        <taxon>Apidae</taxon>
        <taxon>Xylocopa</taxon>
        <taxon>Xylocopa</taxon>
    </lineage>
</organism>
<evidence type="ECO:0000313" key="3">
    <source>
        <dbReference type="Proteomes" id="UP001642520"/>
    </source>
</evidence>
<gene>
    <name evidence="2" type="ORF">XYLVIOL_LOCUS9248</name>
</gene>
<accession>A0ABP1P9E1</accession>
<protein>
    <submittedName>
        <fullName evidence="2">Uncharacterized protein</fullName>
    </submittedName>
</protein>
<name>A0ABP1P9E1_XYLVO</name>